<protein>
    <submittedName>
        <fullName evidence="1">Uncharacterized protein</fullName>
    </submittedName>
</protein>
<keyword evidence="2" id="KW-1185">Reference proteome</keyword>
<organism evidence="1 2">
    <name type="scientific">Lichtheimia corymbifera JMRC:FSU:9682</name>
    <dbReference type="NCBI Taxonomy" id="1263082"/>
    <lineage>
        <taxon>Eukaryota</taxon>
        <taxon>Fungi</taxon>
        <taxon>Fungi incertae sedis</taxon>
        <taxon>Mucoromycota</taxon>
        <taxon>Mucoromycotina</taxon>
        <taxon>Mucoromycetes</taxon>
        <taxon>Mucorales</taxon>
        <taxon>Lichtheimiaceae</taxon>
        <taxon>Lichtheimia</taxon>
    </lineage>
</organism>
<evidence type="ECO:0000313" key="2">
    <source>
        <dbReference type="Proteomes" id="UP000027586"/>
    </source>
</evidence>
<name>A0A068RU27_9FUNG</name>
<gene>
    <name evidence="1" type="ORF">LCOR_04603.1</name>
</gene>
<dbReference type="OrthoDB" id="10344422at2759"/>
<dbReference type="AlphaFoldDB" id="A0A068RU27"/>
<sequence>MLVIDHGAITHCAHPIQIPNSGYKHSSSRFPSPSSVQPILAPNTVDKPLNSATSTSTITTTTTITDDYRKRLPPKMYWGTTPSKNWQYEIEVPNTLNTTTSSLSPENLCVRIRSRYNKASSPLASCLIGCRLVQKESGIKGLVMTRVLPSPSSTWNAPCMVPMILFDDQDASCFYNSINPTAKHFLIITLHFNDGVDAENVEIRSPVTLLLNMGPPKTIRNDSGISLSSETCCKN</sequence>
<dbReference type="EMBL" id="CBTN010000016">
    <property type="protein sequence ID" value="CDH53225.1"/>
    <property type="molecule type" value="Genomic_DNA"/>
</dbReference>
<evidence type="ECO:0000313" key="1">
    <source>
        <dbReference type="EMBL" id="CDH53225.1"/>
    </source>
</evidence>
<dbReference type="Proteomes" id="UP000027586">
    <property type="component" value="Unassembled WGS sequence"/>
</dbReference>
<comment type="caution">
    <text evidence="1">The sequence shown here is derived from an EMBL/GenBank/DDBJ whole genome shotgun (WGS) entry which is preliminary data.</text>
</comment>
<proteinExistence type="predicted"/>
<reference evidence="1" key="1">
    <citation type="submission" date="2013-08" db="EMBL/GenBank/DDBJ databases">
        <title>Gene expansion shapes genome architecture in the human pathogen Lichtheimia corymbifera: an evolutionary genomics analysis in the ancient terrestrial Mucorales (Mucoromycotina).</title>
        <authorList>
            <person name="Schwartze V.U."/>
            <person name="Winter S."/>
            <person name="Shelest E."/>
            <person name="Marcet-Houben M."/>
            <person name="Horn F."/>
            <person name="Wehner S."/>
            <person name="Hoffmann K."/>
            <person name="Riege K."/>
            <person name="Sammeth M."/>
            <person name="Nowrousian M."/>
            <person name="Valiante V."/>
            <person name="Linde J."/>
            <person name="Jacobsen I.D."/>
            <person name="Marz M."/>
            <person name="Brakhage A.A."/>
            <person name="Gabaldon T."/>
            <person name="Bocker S."/>
            <person name="Voigt K."/>
        </authorList>
    </citation>
    <scope>NUCLEOTIDE SEQUENCE [LARGE SCALE GENOMIC DNA]</scope>
    <source>
        <strain evidence="1">FSU 9682</strain>
    </source>
</reference>
<accession>A0A068RU27</accession>
<dbReference type="VEuPathDB" id="FungiDB:LCOR_04603.1"/>